<feature type="compositionally biased region" description="Basic residues" evidence="8">
    <location>
        <begin position="190"/>
        <end position="200"/>
    </location>
</feature>
<dbReference type="PANTHER" id="PTHR42718:SF46">
    <property type="entry name" value="BLR6921 PROTEIN"/>
    <property type="match status" value="1"/>
</dbReference>
<feature type="region of interest" description="Disordered" evidence="8">
    <location>
        <begin position="696"/>
        <end position="746"/>
    </location>
</feature>
<feature type="region of interest" description="Disordered" evidence="8">
    <location>
        <begin position="186"/>
        <end position="216"/>
    </location>
</feature>
<dbReference type="Pfam" id="PF00857">
    <property type="entry name" value="Isochorismatase"/>
    <property type="match status" value="1"/>
</dbReference>
<feature type="transmembrane region" description="Helical" evidence="9">
    <location>
        <begin position="671"/>
        <end position="691"/>
    </location>
</feature>
<dbReference type="Pfam" id="PF07690">
    <property type="entry name" value="MFS_1"/>
    <property type="match status" value="1"/>
</dbReference>
<evidence type="ECO:0000259" key="10">
    <source>
        <dbReference type="PROSITE" id="PS50850"/>
    </source>
</evidence>
<proteinExistence type="predicted"/>
<feature type="transmembrane region" description="Helical" evidence="9">
    <location>
        <begin position="332"/>
        <end position="355"/>
    </location>
</feature>
<dbReference type="Gene3D" id="1.20.1720.10">
    <property type="entry name" value="Multidrug resistance protein D"/>
    <property type="match status" value="1"/>
</dbReference>
<dbReference type="SUPFAM" id="SSF103473">
    <property type="entry name" value="MFS general substrate transporter"/>
    <property type="match status" value="1"/>
</dbReference>
<dbReference type="CDD" id="cd17321">
    <property type="entry name" value="MFS_MMR_MDR_like"/>
    <property type="match status" value="1"/>
</dbReference>
<feature type="transmembrane region" description="Helical" evidence="9">
    <location>
        <begin position="563"/>
        <end position="581"/>
    </location>
</feature>
<dbReference type="InterPro" id="IPR036380">
    <property type="entry name" value="Isochorismatase-like_sf"/>
</dbReference>
<keyword evidence="4 9" id="KW-0812">Transmembrane</keyword>
<dbReference type="Gene3D" id="1.20.1250.20">
    <property type="entry name" value="MFS general substrate transporter like domains"/>
    <property type="match status" value="1"/>
</dbReference>
<feature type="transmembrane region" description="Helical" evidence="9">
    <location>
        <begin position="307"/>
        <end position="326"/>
    </location>
</feature>
<accession>A0ABV1UYR9</accession>
<feature type="transmembrane region" description="Helical" evidence="9">
    <location>
        <begin position="460"/>
        <end position="481"/>
    </location>
</feature>
<dbReference type="InterPro" id="IPR005829">
    <property type="entry name" value="Sugar_transporter_CS"/>
</dbReference>
<keyword evidence="12" id="KW-1185">Reference proteome</keyword>
<evidence type="ECO:0000256" key="8">
    <source>
        <dbReference type="SAM" id="MobiDB-lite"/>
    </source>
</evidence>
<dbReference type="Proteomes" id="UP001445472">
    <property type="component" value="Unassembled WGS sequence"/>
</dbReference>
<evidence type="ECO:0000313" key="11">
    <source>
        <dbReference type="EMBL" id="MER6615943.1"/>
    </source>
</evidence>
<reference evidence="11 12" key="1">
    <citation type="submission" date="2024-06" db="EMBL/GenBank/DDBJ databases">
        <title>The Natural Products Discovery Center: Release of the First 8490 Sequenced Strains for Exploring Actinobacteria Biosynthetic Diversity.</title>
        <authorList>
            <person name="Kalkreuter E."/>
            <person name="Kautsar S.A."/>
            <person name="Yang D."/>
            <person name="Bader C.D."/>
            <person name="Teijaro C.N."/>
            <person name="Fluegel L."/>
            <person name="Davis C.M."/>
            <person name="Simpson J.R."/>
            <person name="Lauterbach L."/>
            <person name="Steele A.D."/>
            <person name="Gui C."/>
            <person name="Meng S."/>
            <person name="Li G."/>
            <person name="Viehrig K."/>
            <person name="Ye F."/>
            <person name="Su P."/>
            <person name="Kiefer A.F."/>
            <person name="Nichols A."/>
            <person name="Cepeda A.J."/>
            <person name="Yan W."/>
            <person name="Fan B."/>
            <person name="Jiang Y."/>
            <person name="Adhikari A."/>
            <person name="Zheng C.-J."/>
            <person name="Schuster L."/>
            <person name="Cowan T.M."/>
            <person name="Smanski M.J."/>
            <person name="Chevrette M.G."/>
            <person name="De Carvalho L.P.S."/>
            <person name="Shen B."/>
        </authorList>
    </citation>
    <scope>NUCLEOTIDE SEQUENCE [LARGE SCALE GENOMIC DNA]</scope>
    <source>
        <strain evidence="11 12">NPDC000837</strain>
    </source>
</reference>
<dbReference type="PANTHER" id="PTHR42718">
    <property type="entry name" value="MAJOR FACILITATOR SUPERFAMILY MULTIDRUG TRANSPORTER MFSC"/>
    <property type="match status" value="1"/>
</dbReference>
<keyword evidence="2" id="KW-0813">Transport</keyword>
<dbReference type="RefSeq" id="WP_351977396.1">
    <property type="nucleotide sequence ID" value="NZ_JBEPBX010000020.1"/>
</dbReference>
<keyword evidence="5 9" id="KW-1133">Transmembrane helix</keyword>
<dbReference type="InterPro" id="IPR020846">
    <property type="entry name" value="MFS_dom"/>
</dbReference>
<dbReference type="Gene3D" id="3.40.50.850">
    <property type="entry name" value="Isochorismatase-like"/>
    <property type="match status" value="1"/>
</dbReference>
<dbReference type="EMBL" id="JBEPBX010000020">
    <property type="protein sequence ID" value="MER6615943.1"/>
    <property type="molecule type" value="Genomic_DNA"/>
</dbReference>
<dbReference type="InterPro" id="IPR016291">
    <property type="entry name" value="Isochorismatase"/>
</dbReference>
<evidence type="ECO:0000256" key="4">
    <source>
        <dbReference type="ARBA" id="ARBA00022692"/>
    </source>
</evidence>
<name>A0ABV1UYR9_9ACTN</name>
<comment type="subcellular location">
    <subcellularLocation>
        <location evidence="1">Cell membrane</location>
        <topology evidence="1">Multi-pass membrane protein</topology>
    </subcellularLocation>
</comment>
<evidence type="ECO:0000313" key="12">
    <source>
        <dbReference type="Proteomes" id="UP001445472"/>
    </source>
</evidence>
<evidence type="ECO:0000256" key="7">
    <source>
        <dbReference type="ARBA" id="ARBA00023251"/>
    </source>
</evidence>
<evidence type="ECO:0000256" key="1">
    <source>
        <dbReference type="ARBA" id="ARBA00004651"/>
    </source>
</evidence>
<feature type="compositionally biased region" description="Basic and acidic residues" evidence="8">
    <location>
        <begin position="716"/>
        <end position="731"/>
    </location>
</feature>
<feature type="transmembrane region" description="Helical" evidence="9">
    <location>
        <begin position="276"/>
        <end position="295"/>
    </location>
</feature>
<keyword evidence="7" id="KW-0046">Antibiotic resistance</keyword>
<feature type="transmembrane region" description="Helical" evidence="9">
    <location>
        <begin position="394"/>
        <end position="416"/>
    </location>
</feature>
<organism evidence="11 12">
    <name type="scientific">Streptomyces xantholiticus</name>
    <dbReference type="NCBI Taxonomy" id="68285"/>
    <lineage>
        <taxon>Bacteria</taxon>
        <taxon>Bacillati</taxon>
        <taxon>Actinomycetota</taxon>
        <taxon>Actinomycetes</taxon>
        <taxon>Kitasatosporales</taxon>
        <taxon>Streptomycetaceae</taxon>
        <taxon>Streptomyces</taxon>
    </lineage>
</organism>
<evidence type="ECO:0000256" key="9">
    <source>
        <dbReference type="SAM" id="Phobius"/>
    </source>
</evidence>
<dbReference type="SUPFAM" id="SSF52499">
    <property type="entry name" value="Isochorismatase-like hydrolases"/>
    <property type="match status" value="1"/>
</dbReference>
<dbReference type="InterPro" id="IPR011701">
    <property type="entry name" value="MFS"/>
</dbReference>
<dbReference type="PROSITE" id="PS00216">
    <property type="entry name" value="SUGAR_TRANSPORT_1"/>
    <property type="match status" value="1"/>
</dbReference>
<feature type="transmembrane region" description="Helical" evidence="9">
    <location>
        <begin position="528"/>
        <end position="551"/>
    </location>
</feature>
<comment type="caution">
    <text evidence="11">The sequence shown here is derived from an EMBL/GenBank/DDBJ whole genome shotgun (WGS) entry which is preliminary data.</text>
</comment>
<gene>
    <name evidence="11" type="ORF">ABT276_21790</name>
</gene>
<evidence type="ECO:0000256" key="3">
    <source>
        <dbReference type="ARBA" id="ARBA00022475"/>
    </source>
</evidence>
<evidence type="ECO:0000256" key="6">
    <source>
        <dbReference type="ARBA" id="ARBA00023136"/>
    </source>
</evidence>
<evidence type="ECO:0000256" key="2">
    <source>
        <dbReference type="ARBA" id="ARBA00022448"/>
    </source>
</evidence>
<feature type="transmembrane region" description="Helical" evidence="9">
    <location>
        <begin position="632"/>
        <end position="651"/>
    </location>
</feature>
<evidence type="ECO:0000256" key="5">
    <source>
        <dbReference type="ARBA" id="ARBA00022989"/>
    </source>
</evidence>
<dbReference type="InterPro" id="IPR000868">
    <property type="entry name" value="Isochorismatase-like_dom"/>
</dbReference>
<dbReference type="PRINTS" id="PR01398">
    <property type="entry name" value="ISCHRISMTASE"/>
</dbReference>
<dbReference type="PROSITE" id="PS50850">
    <property type="entry name" value="MFS"/>
    <property type="match status" value="1"/>
</dbReference>
<keyword evidence="3" id="KW-1003">Cell membrane</keyword>
<feature type="transmembrane region" description="Helical" evidence="9">
    <location>
        <begin position="601"/>
        <end position="620"/>
    </location>
</feature>
<keyword evidence="6 9" id="KW-0472">Membrane</keyword>
<feature type="transmembrane region" description="Helical" evidence="9">
    <location>
        <begin position="367"/>
        <end position="388"/>
    </location>
</feature>
<feature type="transmembrane region" description="Helical" evidence="9">
    <location>
        <begin position="428"/>
        <end position="448"/>
    </location>
</feature>
<sequence>MQRYFLDPFTPGEMPLTALLANSAALIDTCRRLGVPVIHTVQPGTQSPEERGLLTDFWGKGLGDVLEEAAIVDDVVPDASGVLVCTWRYSAFFRSDLDRQLRMLGRDQIVVCGVYAHLGCATTAVDAFSRNLEVFLAADAVADFSAREHRTALEWAAGCCAAVRTTEGLTGLLRGSAAGHLRPASTVLRSGRRNGRRSRGGHASPAGRGASQLDRGNPPGYYSYMYKNHAREDRAVSPAGVLTTVAIAQLMVSLDVSVVNVALPSMRTALDFDDAGLSWVVNAYTLTFGGLLLLGGRAADRFGRRPLLFIGLALFGVTSLLGGLALEPGQLIAARAAQGVGAALIAPAALAVLTTSFPSGPQRARALGVYSAVTAGGAAIGVVVGGLLTEYINWRWVMLVNVPMAVVGLWLAGRHVAAAGAGDTARRLDVVGAILATLGTSLLVFALVRTETEPWGSMTTIGSFALAAVLLAGFFVYEGTYAREPLLRLKLLGNRWVSGSNIYMMMVSITIFTSFYFVSLYLQNVLGMGALSAGLAFLPFCLGLVVGSLYAVRLLALFKARQLLIVGGIIGALGMFWFSRISGSGNFWADVLGPSLVTSFGIGPLLVPIAGAATAGVAPSEAGMASGLLNSARQIGGSIGLAAMSAIALASTDSAPVSNSLDERLTAGYGMVFAANGALLLFAVLVAVFVLPRRSPEQGPGQGPAARQEAGAGRPRGGDADRGPLDGDRPDIVSGEGTPAERGRRA</sequence>
<feature type="domain" description="Major facilitator superfamily (MFS) profile" evidence="10">
    <location>
        <begin position="241"/>
        <end position="695"/>
    </location>
</feature>
<protein>
    <submittedName>
        <fullName evidence="11">MFS transporter</fullName>
    </submittedName>
</protein>
<feature type="transmembrane region" description="Helical" evidence="9">
    <location>
        <begin position="502"/>
        <end position="522"/>
    </location>
</feature>
<dbReference type="InterPro" id="IPR036259">
    <property type="entry name" value="MFS_trans_sf"/>
</dbReference>